<dbReference type="PANTHER" id="PTHR32071">
    <property type="entry name" value="TRANSCRIPTIONAL REGULATORY PROTEIN"/>
    <property type="match status" value="1"/>
</dbReference>
<keyword evidence="9" id="KW-1185">Reference proteome</keyword>
<evidence type="ECO:0000259" key="7">
    <source>
        <dbReference type="PROSITE" id="PS51372"/>
    </source>
</evidence>
<dbReference type="SMART" id="SM00382">
    <property type="entry name" value="AAA"/>
    <property type="match status" value="1"/>
</dbReference>
<reference evidence="9" key="1">
    <citation type="journal article" date="2013" name="Genome Announc.">
        <title>First genome sequence of a syntrophic acetate-oxidizing bacterium, Tepidanaerobacter acetatoxydans strain Re1.</title>
        <authorList>
            <person name="Manzoor S."/>
            <person name="Bongcam-Rudloff E."/>
            <person name="Schnurer A."/>
            <person name="Muller B."/>
        </authorList>
    </citation>
    <scope>NUCLEOTIDE SEQUENCE [LARGE SCALE GENOMIC DNA]</scope>
    <source>
        <strain evidence="9">Re1</strain>
    </source>
</reference>
<dbReference type="GO" id="GO:0005524">
    <property type="term" value="F:ATP binding"/>
    <property type="evidence" value="ECO:0007669"/>
    <property type="project" value="UniProtKB-KW"/>
</dbReference>
<gene>
    <name evidence="8" type="ordered locus">TEPIRE1_1770</name>
</gene>
<dbReference type="HOGENOM" id="CLU_014204_1_0_9"/>
<feature type="domain" description="Sigma-54 factor interaction" evidence="5">
    <location>
        <begin position="77"/>
        <end position="311"/>
    </location>
</feature>
<dbReference type="PANTHER" id="PTHR32071:SF38">
    <property type="entry name" value="PSP OPERON TRANSCRIPTIONAL ACTIVATOR"/>
    <property type="match status" value="1"/>
</dbReference>
<dbReference type="PROSITE" id="PS50045">
    <property type="entry name" value="SIGMA54_INTERACT_4"/>
    <property type="match status" value="1"/>
</dbReference>
<dbReference type="InterPro" id="IPR027417">
    <property type="entry name" value="P-loop_NTPase"/>
</dbReference>
<dbReference type="Proteomes" id="UP000010802">
    <property type="component" value="Chromosome"/>
</dbReference>
<dbReference type="Gene3D" id="3.40.50.510">
    <property type="entry name" value="Phosphotransferase system, mannose-type IIA component"/>
    <property type="match status" value="1"/>
</dbReference>
<dbReference type="KEGG" id="tep:TepRe1_1645"/>
<evidence type="ECO:0000256" key="2">
    <source>
        <dbReference type="ARBA" id="ARBA00022741"/>
    </source>
</evidence>
<evidence type="ECO:0000313" key="9">
    <source>
        <dbReference type="Proteomes" id="UP000010802"/>
    </source>
</evidence>
<dbReference type="GO" id="GO:0009401">
    <property type="term" value="P:phosphoenolpyruvate-dependent sugar phosphotransferase system"/>
    <property type="evidence" value="ECO:0007669"/>
    <property type="project" value="InterPro"/>
</dbReference>
<dbReference type="Pfam" id="PF00158">
    <property type="entry name" value="Sigma54_activat"/>
    <property type="match status" value="1"/>
</dbReference>
<dbReference type="Gene3D" id="1.10.1790.10">
    <property type="entry name" value="PRD domain"/>
    <property type="match status" value="2"/>
</dbReference>
<dbReference type="Gene3D" id="1.10.10.10">
    <property type="entry name" value="Winged helix-like DNA-binding domain superfamily/Winged helix DNA-binding domain"/>
    <property type="match status" value="1"/>
</dbReference>
<dbReference type="Pfam" id="PF03610">
    <property type="entry name" value="EIIA-man"/>
    <property type="match status" value="1"/>
</dbReference>
<dbReference type="Gene3D" id="3.40.50.300">
    <property type="entry name" value="P-loop containing nucleotide triphosphate hydrolases"/>
    <property type="match status" value="1"/>
</dbReference>
<evidence type="ECO:0000256" key="1">
    <source>
        <dbReference type="ARBA" id="ARBA00022679"/>
    </source>
</evidence>
<dbReference type="eggNOG" id="COG3933">
    <property type="taxonomic scope" value="Bacteria"/>
</dbReference>
<dbReference type="GO" id="GO:0006355">
    <property type="term" value="P:regulation of DNA-templated transcription"/>
    <property type="evidence" value="ECO:0007669"/>
    <property type="project" value="InterPro"/>
</dbReference>
<dbReference type="GO" id="GO:0016020">
    <property type="term" value="C:membrane"/>
    <property type="evidence" value="ECO:0007669"/>
    <property type="project" value="InterPro"/>
</dbReference>
<evidence type="ECO:0000256" key="4">
    <source>
        <dbReference type="ARBA" id="ARBA00023125"/>
    </source>
</evidence>
<evidence type="ECO:0000256" key="3">
    <source>
        <dbReference type="ARBA" id="ARBA00022840"/>
    </source>
</evidence>
<dbReference type="EMBL" id="HF563609">
    <property type="protein sequence ID" value="CCP26563.1"/>
    <property type="molecule type" value="Genomic_DNA"/>
</dbReference>
<feature type="domain" description="PRD" evidence="7">
    <location>
        <begin position="792"/>
        <end position="898"/>
    </location>
</feature>
<feature type="domain" description="PRD" evidence="7">
    <location>
        <begin position="433"/>
        <end position="538"/>
    </location>
</feature>
<accession>L0S3X1</accession>
<dbReference type="PROSITE" id="PS51372">
    <property type="entry name" value="PRD_2"/>
    <property type="match status" value="2"/>
</dbReference>
<dbReference type="eggNOG" id="COG1221">
    <property type="taxonomic scope" value="Bacteria"/>
</dbReference>
<dbReference type="InterPro" id="IPR002078">
    <property type="entry name" value="Sigma_54_int"/>
</dbReference>
<dbReference type="Pfam" id="PF00874">
    <property type="entry name" value="PRD"/>
    <property type="match status" value="2"/>
</dbReference>
<dbReference type="InterPro" id="IPR025943">
    <property type="entry name" value="Sigma_54_int_dom_ATP-bd_2"/>
</dbReference>
<keyword evidence="3" id="KW-0067">ATP-binding</keyword>
<dbReference type="InterPro" id="IPR003593">
    <property type="entry name" value="AAA+_ATPase"/>
</dbReference>
<dbReference type="PROSITE" id="PS00676">
    <property type="entry name" value="SIGMA54_INTERACT_2"/>
    <property type="match status" value="1"/>
</dbReference>
<organism evidence="8 9">
    <name type="scientific">Tepidanaerobacter acetatoxydans (strain DSM 21804 / JCM 16047 / Re1)</name>
    <dbReference type="NCBI Taxonomy" id="1209989"/>
    <lineage>
        <taxon>Bacteria</taxon>
        <taxon>Bacillati</taxon>
        <taxon>Bacillota</taxon>
        <taxon>Clostridia</taxon>
        <taxon>Thermosediminibacterales</taxon>
        <taxon>Tepidanaerobacteraceae</taxon>
        <taxon>Tepidanaerobacter</taxon>
    </lineage>
</organism>
<evidence type="ECO:0000313" key="8">
    <source>
        <dbReference type="EMBL" id="CCP26563.1"/>
    </source>
</evidence>
<dbReference type="PATRIC" id="fig|1209989.3.peg.2037"/>
<dbReference type="RefSeq" id="WP_013778703.1">
    <property type="nucleotide sequence ID" value="NC_015519.1"/>
</dbReference>
<dbReference type="InterPro" id="IPR036662">
    <property type="entry name" value="PTS_EIIA_man-typ_sf"/>
</dbReference>
<evidence type="ECO:0000259" key="5">
    <source>
        <dbReference type="PROSITE" id="PS50045"/>
    </source>
</evidence>
<dbReference type="InterPro" id="IPR036388">
    <property type="entry name" value="WH-like_DNA-bd_sf"/>
</dbReference>
<dbReference type="InterPro" id="IPR011608">
    <property type="entry name" value="PRD"/>
</dbReference>
<keyword evidence="4" id="KW-0238">DNA-binding</keyword>
<dbReference type="CDD" id="cd00009">
    <property type="entry name" value="AAA"/>
    <property type="match status" value="1"/>
</dbReference>
<protein>
    <submittedName>
        <fullName evidence="8">PTS system transcriptional activator</fullName>
    </submittedName>
</protein>
<proteinExistence type="predicted"/>
<dbReference type="InterPro" id="IPR036390">
    <property type="entry name" value="WH_DNA-bd_sf"/>
</dbReference>
<accession>F4LWQ9</accession>
<dbReference type="SUPFAM" id="SSF46785">
    <property type="entry name" value="Winged helix' DNA-binding domain"/>
    <property type="match status" value="1"/>
</dbReference>
<dbReference type="GO" id="GO:0003677">
    <property type="term" value="F:DNA binding"/>
    <property type="evidence" value="ECO:0007669"/>
    <property type="project" value="UniProtKB-KW"/>
</dbReference>
<dbReference type="PROSITE" id="PS51096">
    <property type="entry name" value="PTS_EIIA_TYPE_4"/>
    <property type="match status" value="1"/>
</dbReference>
<dbReference type="KEGG" id="tae:TepiRe1_1770"/>
<dbReference type="PROSITE" id="PS00675">
    <property type="entry name" value="SIGMA54_INTERACT_1"/>
    <property type="match status" value="1"/>
</dbReference>
<dbReference type="AlphaFoldDB" id="F4LWQ9"/>
<keyword evidence="2" id="KW-0547">Nucleotide-binding</keyword>
<dbReference type="InterPro" id="IPR004701">
    <property type="entry name" value="PTS_EIIA_man-typ"/>
</dbReference>
<dbReference type="GO" id="GO:0016740">
    <property type="term" value="F:transferase activity"/>
    <property type="evidence" value="ECO:0007669"/>
    <property type="project" value="UniProtKB-KW"/>
</dbReference>
<dbReference type="STRING" id="1209989.TepRe1_1645"/>
<name>F4LWQ9_TEPAE</name>
<feature type="domain" description="PTS EIIA type-4" evidence="6">
    <location>
        <begin position="542"/>
        <end position="671"/>
    </location>
</feature>
<keyword evidence="1" id="KW-0808">Transferase</keyword>
<dbReference type="InterPro" id="IPR036634">
    <property type="entry name" value="PRD_sf"/>
</dbReference>
<dbReference type="SUPFAM" id="SSF63520">
    <property type="entry name" value="PTS-regulatory domain, PRD"/>
    <property type="match status" value="2"/>
</dbReference>
<dbReference type="OrthoDB" id="9765164at2"/>
<dbReference type="SUPFAM" id="SSF53062">
    <property type="entry name" value="PTS system fructose IIA component-like"/>
    <property type="match status" value="1"/>
</dbReference>
<evidence type="ECO:0000259" key="6">
    <source>
        <dbReference type="PROSITE" id="PS51096"/>
    </source>
</evidence>
<sequence>MKRIDAVYQKLKELDKRTGVSASEIADSLGLSRANASNDLNKLCKEGKAVKVGKKPVLFKLVEDISEDDKKPSLDKFLEKNPSLFSAVEQAKAAILYPPHGMHMLILGETGVGKSMFAELIHGYAIEIGRMSEDSPFIVFNCADYANNPQLLVSQLFGCQKGAYTGADCDKAGLIEKADGGIFFLDEIHRLPPEGQEMLFTLMDKGTFRRLGESDIDRKSNALIISATTENPNSILLNTFMRRIPMIIRLPNLKERSMEERFNLICHFIREESSKLSRQIIVSVNSMKAFLSYNCPNNIGQLKTDIQLACAKAYADFILNKKEEIKISSIDLPQHIRNGLYMETEHRQLWNKFLEINKRYYVFDKNEESILLEGDESKDNIYEIIDLKMRELKSKGLTGKELDREMEKDIRDYFKKYFYKVNKMIDVSDIENIVGVEIIKTVEEIIKFAEKQMKKESSKELYCGMALHIYNAVERIKRNRKIINPQLNKIRTEHSKEFNIALDCLKIIERTLDISMPIDEAGFLTMLFVYDGKEVKDQENENVKVIVIAHGNATATSMAETANSLLGTKYAIGINAPLDEKPQQVISRLKTYLKNTNLKSDILFLVDMGSLATFGEEIEKEFGIRTKTIPLVSTLHVIEATRKAMMGNSLDEVYDETLKVNAFIESDRQSEDMSSQVRGKMLIATICTTGEGSAVAIKNILEQHLDYDDNIFEIVPINLVGAENVYSKLRNIEKENKVLCIVSSFKIDTSIPQYGLHEVLSLEAIKSIQKLIDVENTYLKMGDTLSNQLKNINSKEALKDIRKFISSIENELNMKVDSNALIGIALHIACMIDKLRGGDSVDEFFNREEYILQNYELYYIVKKSCESLNTKYDISILDDEICYIMTFFNYKTILSNTLN</sequence>
<dbReference type="InterPro" id="IPR025662">
    <property type="entry name" value="Sigma_54_int_dom_ATP-bd_1"/>
</dbReference>
<dbReference type="SUPFAM" id="SSF52540">
    <property type="entry name" value="P-loop containing nucleoside triphosphate hydrolases"/>
    <property type="match status" value="1"/>
</dbReference>